<feature type="transmembrane region" description="Helical" evidence="1">
    <location>
        <begin position="31"/>
        <end position="50"/>
    </location>
</feature>
<dbReference type="EMBL" id="QYUP01000149">
    <property type="protein sequence ID" value="RJG11392.1"/>
    <property type="molecule type" value="Genomic_DNA"/>
</dbReference>
<reference evidence="2 3" key="1">
    <citation type="submission" date="2018-09" db="EMBL/GenBank/DDBJ databases">
        <authorList>
            <person name="Zhu H."/>
        </authorList>
    </citation>
    <scope>NUCLEOTIDE SEQUENCE [LARGE SCALE GENOMIC DNA]</scope>
    <source>
        <strain evidence="2 3">K1S02-61</strain>
    </source>
</reference>
<gene>
    <name evidence="2" type="ORF">D3872_19910</name>
</gene>
<name>A0A418XG08_9BURK</name>
<dbReference type="Proteomes" id="UP000284006">
    <property type="component" value="Unassembled WGS sequence"/>
</dbReference>
<keyword evidence="1" id="KW-0472">Membrane</keyword>
<proteinExistence type="predicted"/>
<accession>A0A418XG08</accession>
<keyword evidence="1" id="KW-1133">Transmembrane helix</keyword>
<organism evidence="2 3">
    <name type="scientific">Massilia cavernae</name>
    <dbReference type="NCBI Taxonomy" id="2320864"/>
    <lineage>
        <taxon>Bacteria</taxon>
        <taxon>Pseudomonadati</taxon>
        <taxon>Pseudomonadota</taxon>
        <taxon>Betaproteobacteria</taxon>
        <taxon>Burkholderiales</taxon>
        <taxon>Oxalobacteraceae</taxon>
        <taxon>Telluria group</taxon>
        <taxon>Massilia</taxon>
    </lineage>
</organism>
<evidence type="ECO:0000256" key="1">
    <source>
        <dbReference type="SAM" id="Phobius"/>
    </source>
</evidence>
<evidence type="ECO:0000313" key="3">
    <source>
        <dbReference type="Proteomes" id="UP000284006"/>
    </source>
</evidence>
<comment type="caution">
    <text evidence="2">The sequence shown here is derived from an EMBL/GenBank/DDBJ whole genome shotgun (WGS) entry which is preliminary data.</text>
</comment>
<sequence>MFLLVALTGGAGFFASFVMLRTGIVEMWIRYLLSFGVAYVVFLFLLWLWLRTKANDYIDVIDVSGLPTWSHDAPTPVYSGKGGTFDGDGASGSYELASDATLRSAEPAGITDNALGSVADADEFAIPLGVILVLAAILFSSLFMVYSAPLLFAELAVDGLLSASLYRRLRGLETRHWLETALRKTALPFAMTAIAISAAGWTMAHNAPGTHSVGEFLTERSQ</sequence>
<protein>
    <submittedName>
        <fullName evidence="2">Uncharacterized protein</fullName>
    </submittedName>
</protein>
<feature type="transmembrane region" description="Helical" evidence="1">
    <location>
        <begin position="124"/>
        <end position="144"/>
    </location>
</feature>
<evidence type="ECO:0000313" key="2">
    <source>
        <dbReference type="EMBL" id="RJG11392.1"/>
    </source>
</evidence>
<dbReference type="AlphaFoldDB" id="A0A418XG08"/>
<keyword evidence="1" id="KW-0812">Transmembrane</keyword>
<keyword evidence="3" id="KW-1185">Reference proteome</keyword>